<gene>
    <name evidence="4" type="ORF">ETD86_03350</name>
</gene>
<proteinExistence type="inferred from homology"/>
<dbReference type="CDD" id="cd00741">
    <property type="entry name" value="Lipase"/>
    <property type="match status" value="1"/>
</dbReference>
<dbReference type="OrthoDB" id="8480037at2"/>
<dbReference type="SUPFAM" id="SSF53474">
    <property type="entry name" value="alpha/beta-Hydrolases"/>
    <property type="match status" value="1"/>
</dbReference>
<dbReference type="Proteomes" id="UP000309128">
    <property type="component" value="Unassembled WGS sequence"/>
</dbReference>
<dbReference type="InterPro" id="IPR012223">
    <property type="entry name" value="TEII"/>
</dbReference>
<accession>A0A5S4FVI6</accession>
<dbReference type="PANTHER" id="PTHR11487:SF0">
    <property type="entry name" value="S-ACYL FATTY ACID SYNTHASE THIOESTERASE, MEDIUM CHAIN"/>
    <property type="match status" value="1"/>
</dbReference>
<dbReference type="Gene3D" id="3.40.50.1820">
    <property type="entry name" value="alpha/beta hydrolase"/>
    <property type="match status" value="1"/>
</dbReference>
<reference evidence="4 5" key="1">
    <citation type="submission" date="2019-05" db="EMBL/GenBank/DDBJ databases">
        <title>Draft genome sequence of Nonomuraea turkmeniaca DSM 43926.</title>
        <authorList>
            <person name="Saricaoglu S."/>
            <person name="Isik K."/>
        </authorList>
    </citation>
    <scope>NUCLEOTIDE SEQUENCE [LARGE SCALE GENOMIC DNA]</scope>
    <source>
        <strain evidence="4 5">DSM 43926</strain>
    </source>
</reference>
<dbReference type="PANTHER" id="PTHR11487">
    <property type="entry name" value="THIOESTERASE"/>
    <property type="match status" value="1"/>
</dbReference>
<evidence type="ECO:0000313" key="4">
    <source>
        <dbReference type="EMBL" id="TMR24786.1"/>
    </source>
</evidence>
<evidence type="ECO:0000256" key="1">
    <source>
        <dbReference type="ARBA" id="ARBA00007169"/>
    </source>
</evidence>
<organism evidence="4 5">
    <name type="scientific">Nonomuraea turkmeniaca</name>
    <dbReference type="NCBI Taxonomy" id="103838"/>
    <lineage>
        <taxon>Bacteria</taxon>
        <taxon>Bacillati</taxon>
        <taxon>Actinomycetota</taxon>
        <taxon>Actinomycetes</taxon>
        <taxon>Streptosporangiales</taxon>
        <taxon>Streptosporangiaceae</taxon>
        <taxon>Nonomuraea</taxon>
    </lineage>
</organism>
<keyword evidence="4" id="KW-0378">Hydrolase</keyword>
<dbReference type="InterPro" id="IPR013217">
    <property type="entry name" value="Methyltransf_12"/>
</dbReference>
<dbReference type="GO" id="GO:0008610">
    <property type="term" value="P:lipid biosynthetic process"/>
    <property type="evidence" value="ECO:0007669"/>
    <property type="project" value="TreeGrafter"/>
</dbReference>
<dbReference type="AlphaFoldDB" id="A0A5S4FVI6"/>
<dbReference type="EMBL" id="VCKY01000007">
    <property type="protein sequence ID" value="TMR24786.1"/>
    <property type="molecule type" value="Genomic_DNA"/>
</dbReference>
<sequence length="496" mass="54615">MSRAVRRFEPRPRASTRLFCFPHAGGAASGYRAWVPLLPQDVELVALQYPGREDRLADPLESTMAGLVAQLADAVEPLLDRPYTFFGHSMGAAVAYEVALELRRRHAPRPVRLFASGHEGPGRARGGTVHLSDDASLAAELARLGGSGSHLLDDPELRALMLPIIRNDYRLIETYRPATAPPLDCPITALRGTSDHDVTDADARAWAEVTTAGCEALALPGGHFYLLPERERLVRAVVARLHPDHQRSPMTTTEANPFTEDFRDDYMYVAEIYDLLSGSHWEQIRHHLVGALADVDPSYGPVVDLGAGTGQATHVVGATLPDARIIATEPSSAMRIALINKLANNPDLKRRVTVLPSLAQHAELPDRISAVTAFGMMGYLTEADRKELFRKLAERMPPGAPIVMELMALSSPQEMVPARIAREQLGEHTYEVWMRGEPGGPGTMRYASSFTVTRAGKVVKRMYVEQEWFTFGIEELEAESGMRGHKLTNEIIVLTR</sequence>
<evidence type="ECO:0000259" key="3">
    <source>
        <dbReference type="Pfam" id="PF08242"/>
    </source>
</evidence>
<name>A0A5S4FVI6_9ACTN</name>
<dbReference type="Pfam" id="PF00975">
    <property type="entry name" value="Thioesterase"/>
    <property type="match status" value="1"/>
</dbReference>
<evidence type="ECO:0000259" key="2">
    <source>
        <dbReference type="Pfam" id="PF00975"/>
    </source>
</evidence>
<feature type="domain" description="Thioesterase" evidence="2">
    <location>
        <begin position="17"/>
        <end position="237"/>
    </location>
</feature>
<feature type="domain" description="Methyltransferase type 12" evidence="3">
    <location>
        <begin position="303"/>
        <end position="400"/>
    </location>
</feature>
<dbReference type="InterPro" id="IPR029058">
    <property type="entry name" value="AB_hydrolase_fold"/>
</dbReference>
<comment type="similarity">
    <text evidence="1">Belongs to the thioesterase family.</text>
</comment>
<comment type="caution">
    <text evidence="4">The sequence shown here is derived from an EMBL/GenBank/DDBJ whole genome shotgun (WGS) entry which is preliminary data.</text>
</comment>
<keyword evidence="5" id="KW-1185">Reference proteome</keyword>
<dbReference type="Gene3D" id="3.40.50.150">
    <property type="entry name" value="Vaccinia Virus protein VP39"/>
    <property type="match status" value="1"/>
</dbReference>
<dbReference type="CDD" id="cd02440">
    <property type="entry name" value="AdoMet_MTases"/>
    <property type="match status" value="1"/>
</dbReference>
<protein>
    <submittedName>
        <fullName evidence="4">Alpha/beta fold hydrolase</fullName>
    </submittedName>
</protein>
<dbReference type="Pfam" id="PF08242">
    <property type="entry name" value="Methyltransf_12"/>
    <property type="match status" value="1"/>
</dbReference>
<dbReference type="InterPro" id="IPR001031">
    <property type="entry name" value="Thioesterase"/>
</dbReference>
<dbReference type="InterPro" id="IPR029063">
    <property type="entry name" value="SAM-dependent_MTases_sf"/>
</dbReference>
<evidence type="ECO:0000313" key="5">
    <source>
        <dbReference type="Proteomes" id="UP000309128"/>
    </source>
</evidence>
<dbReference type="SUPFAM" id="SSF53335">
    <property type="entry name" value="S-adenosyl-L-methionine-dependent methyltransferases"/>
    <property type="match status" value="1"/>
</dbReference>
<dbReference type="GO" id="GO:0016787">
    <property type="term" value="F:hydrolase activity"/>
    <property type="evidence" value="ECO:0007669"/>
    <property type="project" value="UniProtKB-KW"/>
</dbReference>
<dbReference type="RefSeq" id="WP_138664591.1">
    <property type="nucleotide sequence ID" value="NZ_VCKY01000007.1"/>
</dbReference>